<accession>A0A2W4WQJ2</accession>
<name>A0A2W4WQJ2_9CYAN</name>
<organism evidence="1 2">
    <name type="scientific">Pseudanabaena frigida</name>
    <dbReference type="NCBI Taxonomy" id="945775"/>
    <lineage>
        <taxon>Bacteria</taxon>
        <taxon>Bacillati</taxon>
        <taxon>Cyanobacteriota</taxon>
        <taxon>Cyanophyceae</taxon>
        <taxon>Pseudanabaenales</taxon>
        <taxon>Pseudanabaenaceae</taxon>
        <taxon>Pseudanabaena</taxon>
    </lineage>
</organism>
<sequence length="98" mass="11401">MSRILLDLNNPVFQQDLFILPKAEALAVLKILRKVSQLTWEQLYKDQGLKWELIRSKQGKNGEKLYSLRITQKCRAVAVREGDYLRFLSLHSDHDSAC</sequence>
<dbReference type="EMBL" id="QBML01000003">
    <property type="protein sequence ID" value="PZO44109.1"/>
    <property type="molecule type" value="Genomic_DNA"/>
</dbReference>
<proteinExistence type="predicted"/>
<evidence type="ECO:0000313" key="1">
    <source>
        <dbReference type="EMBL" id="PZO44109.1"/>
    </source>
</evidence>
<dbReference type="Proteomes" id="UP000249467">
    <property type="component" value="Unassembled WGS sequence"/>
</dbReference>
<evidence type="ECO:0000313" key="2">
    <source>
        <dbReference type="Proteomes" id="UP000249467"/>
    </source>
</evidence>
<protein>
    <recommendedName>
        <fullName evidence="3">Cytotoxic translational repressor of toxin-antitoxin stability system</fullName>
    </recommendedName>
</protein>
<evidence type="ECO:0008006" key="3">
    <source>
        <dbReference type="Google" id="ProtNLM"/>
    </source>
</evidence>
<reference evidence="1 2" key="2">
    <citation type="submission" date="2018-06" db="EMBL/GenBank/DDBJ databases">
        <title>Metagenomic assembly of (sub)arctic Cyanobacteria and their associated microbiome from non-axenic cultures.</title>
        <authorList>
            <person name="Baurain D."/>
        </authorList>
    </citation>
    <scope>NUCLEOTIDE SEQUENCE [LARGE SCALE GENOMIC DNA]</scope>
    <source>
        <strain evidence="1">ULC066bin1</strain>
    </source>
</reference>
<gene>
    <name evidence="1" type="ORF">DCF19_02565</name>
</gene>
<dbReference type="AlphaFoldDB" id="A0A2W4WQJ2"/>
<reference evidence="1 2" key="1">
    <citation type="submission" date="2018-04" db="EMBL/GenBank/DDBJ databases">
        <authorList>
            <person name="Go L.Y."/>
            <person name="Mitchell J.A."/>
        </authorList>
    </citation>
    <scope>NUCLEOTIDE SEQUENCE [LARGE SCALE GENOMIC DNA]</scope>
    <source>
        <strain evidence="1">ULC066bin1</strain>
    </source>
</reference>
<comment type="caution">
    <text evidence="1">The sequence shown here is derived from an EMBL/GenBank/DDBJ whole genome shotgun (WGS) entry which is preliminary data.</text>
</comment>